<dbReference type="NCBIfam" id="TIGR00254">
    <property type="entry name" value="GGDEF"/>
    <property type="match status" value="1"/>
</dbReference>
<comment type="caution">
    <text evidence="6">The sequence shown here is derived from an EMBL/GenBank/DDBJ whole genome shotgun (WGS) entry which is preliminary data.</text>
</comment>
<dbReference type="InterPro" id="IPR029787">
    <property type="entry name" value="Nucleotide_cyclase"/>
</dbReference>
<accession>A0ABR5VFL9</accession>
<dbReference type="CDD" id="cd01949">
    <property type="entry name" value="GGDEF"/>
    <property type="match status" value="1"/>
</dbReference>
<dbReference type="InterPro" id="IPR043128">
    <property type="entry name" value="Rev_trsase/Diguanyl_cyclase"/>
</dbReference>
<dbReference type="PANTHER" id="PTHR45138">
    <property type="entry name" value="REGULATORY COMPONENTS OF SENSORY TRANSDUCTION SYSTEM"/>
    <property type="match status" value="1"/>
</dbReference>
<evidence type="ECO:0000313" key="6">
    <source>
        <dbReference type="EMBL" id="KXX64145.1"/>
    </source>
</evidence>
<dbReference type="Pfam" id="PF00072">
    <property type="entry name" value="Response_reg"/>
    <property type="match status" value="1"/>
</dbReference>
<dbReference type="EMBL" id="LSYU01000066">
    <property type="protein sequence ID" value="KXX64145.1"/>
    <property type="molecule type" value="Genomic_DNA"/>
</dbReference>
<dbReference type="SMART" id="SM00267">
    <property type="entry name" value="GGDEF"/>
    <property type="match status" value="1"/>
</dbReference>
<dbReference type="Proteomes" id="UP000075766">
    <property type="component" value="Unassembled WGS sequence"/>
</dbReference>
<feature type="modified residue" description="4-aspartylphosphate" evidence="3">
    <location>
        <position position="55"/>
    </location>
</feature>
<dbReference type="PROSITE" id="PS50887">
    <property type="entry name" value="GGDEF"/>
    <property type="match status" value="1"/>
</dbReference>
<dbReference type="Gene3D" id="3.40.50.2300">
    <property type="match status" value="1"/>
</dbReference>
<dbReference type="PANTHER" id="PTHR45138:SF9">
    <property type="entry name" value="DIGUANYLATE CYCLASE DGCM-RELATED"/>
    <property type="match status" value="1"/>
</dbReference>
<comment type="catalytic activity">
    <reaction evidence="2">
        <text>2 GTP = 3',3'-c-di-GMP + 2 diphosphate</text>
        <dbReference type="Rhea" id="RHEA:24898"/>
        <dbReference type="ChEBI" id="CHEBI:33019"/>
        <dbReference type="ChEBI" id="CHEBI:37565"/>
        <dbReference type="ChEBI" id="CHEBI:58805"/>
        <dbReference type="EC" id="2.7.7.65"/>
    </reaction>
</comment>
<proteinExistence type="predicted"/>
<evidence type="ECO:0000256" key="1">
    <source>
        <dbReference type="ARBA" id="ARBA00012528"/>
    </source>
</evidence>
<keyword evidence="3" id="KW-0597">Phosphoprotein</keyword>
<sequence>MTGSERPRLLVVEDDPTSLRLIARILGETYTLIIATNGKDALRLAADTPELILLDYHLPDIDGLDMCRKLRANPLTAEIPVIYVTADQDPHLEAEGLQAGAVDFVTKPYSAAVLRARINTHVQLKRKSDLLALLAERDGLTGVANRRVFDQQLEREWRRGRRRQTPLSVVMIDADHFKSVNDTWGHLVGDECLRGIARCAAAHLKRPADLLARYGGEEFVLLLPETDAASACALAEMIREEIQTRFAQASAERGEGPCLTASFGCATVVPDEQASPEALLRVADRNLYLAKTGGRNRVEPAV</sequence>
<dbReference type="PROSITE" id="PS50110">
    <property type="entry name" value="RESPONSE_REGULATORY"/>
    <property type="match status" value="1"/>
</dbReference>
<evidence type="ECO:0000259" key="5">
    <source>
        <dbReference type="PROSITE" id="PS50887"/>
    </source>
</evidence>
<dbReference type="SUPFAM" id="SSF52172">
    <property type="entry name" value="CheY-like"/>
    <property type="match status" value="1"/>
</dbReference>
<dbReference type="InterPro" id="IPR011006">
    <property type="entry name" value="CheY-like_superfamily"/>
</dbReference>
<dbReference type="InterPro" id="IPR001789">
    <property type="entry name" value="Sig_transdc_resp-reg_receiver"/>
</dbReference>
<evidence type="ECO:0000256" key="2">
    <source>
        <dbReference type="ARBA" id="ARBA00034247"/>
    </source>
</evidence>
<dbReference type="SMART" id="SM00448">
    <property type="entry name" value="REC"/>
    <property type="match status" value="1"/>
</dbReference>
<dbReference type="EC" id="2.7.7.65" evidence="1"/>
<dbReference type="SUPFAM" id="SSF55073">
    <property type="entry name" value="Nucleotide cyclase"/>
    <property type="match status" value="1"/>
</dbReference>
<evidence type="ECO:0000256" key="3">
    <source>
        <dbReference type="PROSITE-ProRule" id="PRU00169"/>
    </source>
</evidence>
<reference evidence="6 7" key="1">
    <citation type="submission" date="2016-02" db="EMBL/GenBank/DDBJ databases">
        <title>Genome sequence of Marichromatium gracile YL-28, a purple sulfur bacterium.</title>
        <authorList>
            <person name="Zhao C."/>
            <person name="Hong X."/>
            <person name="Chen S."/>
            <person name="Yang S."/>
        </authorList>
    </citation>
    <scope>NUCLEOTIDE SEQUENCE [LARGE SCALE GENOMIC DNA]</scope>
    <source>
        <strain evidence="6 7">YL28</strain>
    </source>
</reference>
<protein>
    <recommendedName>
        <fullName evidence="1">diguanylate cyclase</fullName>
        <ecNumber evidence="1">2.7.7.65</ecNumber>
    </recommendedName>
</protein>
<dbReference type="InterPro" id="IPR050469">
    <property type="entry name" value="Diguanylate_Cyclase"/>
</dbReference>
<gene>
    <name evidence="6" type="ORF">AY586_03130</name>
</gene>
<dbReference type="Gene3D" id="3.30.70.270">
    <property type="match status" value="1"/>
</dbReference>
<keyword evidence="7" id="KW-1185">Reference proteome</keyword>
<organism evidence="6 7">
    <name type="scientific">Marichromatium gracile</name>
    <name type="common">Chromatium gracile</name>
    <dbReference type="NCBI Taxonomy" id="1048"/>
    <lineage>
        <taxon>Bacteria</taxon>
        <taxon>Pseudomonadati</taxon>
        <taxon>Pseudomonadota</taxon>
        <taxon>Gammaproteobacteria</taxon>
        <taxon>Chromatiales</taxon>
        <taxon>Chromatiaceae</taxon>
        <taxon>Marichromatium</taxon>
    </lineage>
</organism>
<feature type="domain" description="Response regulatory" evidence="4">
    <location>
        <begin position="8"/>
        <end position="122"/>
    </location>
</feature>
<name>A0ABR5VFL9_MARGR</name>
<dbReference type="InterPro" id="IPR000160">
    <property type="entry name" value="GGDEF_dom"/>
</dbReference>
<feature type="domain" description="GGDEF" evidence="5">
    <location>
        <begin position="165"/>
        <end position="302"/>
    </location>
</feature>
<dbReference type="Pfam" id="PF00990">
    <property type="entry name" value="GGDEF"/>
    <property type="match status" value="1"/>
</dbReference>
<evidence type="ECO:0000259" key="4">
    <source>
        <dbReference type="PROSITE" id="PS50110"/>
    </source>
</evidence>
<evidence type="ECO:0000313" key="7">
    <source>
        <dbReference type="Proteomes" id="UP000075766"/>
    </source>
</evidence>